<protein>
    <recommendedName>
        <fullName evidence="3">tRNA (adenine(58)-N(1))-methyltransferase non-catalytic subunit TRM6</fullName>
    </recommendedName>
    <alternativeName>
        <fullName evidence="6">tRNA(m1A58)-methyltransferase subunit TRM6</fullName>
    </alternativeName>
</protein>
<keyword evidence="4" id="KW-0819">tRNA processing</keyword>
<dbReference type="PANTHER" id="PTHR12945">
    <property type="entry name" value="TRANSLATION INITIATION FACTOR EIF3-RELATED"/>
    <property type="match status" value="1"/>
</dbReference>
<dbReference type="GO" id="GO:0005634">
    <property type="term" value="C:nucleus"/>
    <property type="evidence" value="ECO:0007669"/>
    <property type="project" value="UniProtKB-SubCell"/>
</dbReference>
<comment type="caution">
    <text evidence="8">The sequence shown here is derived from an EMBL/GenBank/DDBJ whole genome shotgun (WGS) entry which is preliminary data.</text>
</comment>
<dbReference type="AlphaFoldDB" id="A0A2N5S7P7"/>
<evidence type="ECO:0000256" key="5">
    <source>
        <dbReference type="ARBA" id="ARBA00023242"/>
    </source>
</evidence>
<evidence type="ECO:0000256" key="2">
    <source>
        <dbReference type="ARBA" id="ARBA00008320"/>
    </source>
</evidence>
<dbReference type="GO" id="GO:0030488">
    <property type="term" value="P:tRNA methylation"/>
    <property type="evidence" value="ECO:0007669"/>
    <property type="project" value="InterPro"/>
</dbReference>
<evidence type="ECO:0000256" key="3">
    <source>
        <dbReference type="ARBA" id="ARBA00021704"/>
    </source>
</evidence>
<gene>
    <name evidence="8" type="ORF">PCANC_20863</name>
</gene>
<dbReference type="EMBL" id="PGCJ01001114">
    <property type="protein sequence ID" value="PLW09267.1"/>
    <property type="molecule type" value="Genomic_DNA"/>
</dbReference>
<dbReference type="GO" id="GO:0031515">
    <property type="term" value="C:tRNA (m1A) methyltransferase complex"/>
    <property type="evidence" value="ECO:0007669"/>
    <property type="project" value="InterPro"/>
</dbReference>
<keyword evidence="9" id="KW-1185">Reference proteome</keyword>
<comment type="subcellular location">
    <subcellularLocation>
        <location evidence="1">Nucleus</location>
    </subcellularLocation>
</comment>
<evidence type="ECO:0000313" key="8">
    <source>
        <dbReference type="EMBL" id="PLW09267.1"/>
    </source>
</evidence>
<dbReference type="Pfam" id="PF04189">
    <property type="entry name" value="Gcd10p"/>
    <property type="match status" value="1"/>
</dbReference>
<dbReference type="Proteomes" id="UP000235388">
    <property type="component" value="Unassembled WGS sequence"/>
</dbReference>
<organism evidence="8 9">
    <name type="scientific">Puccinia coronata f. sp. avenae</name>
    <dbReference type="NCBI Taxonomy" id="200324"/>
    <lineage>
        <taxon>Eukaryota</taxon>
        <taxon>Fungi</taxon>
        <taxon>Dikarya</taxon>
        <taxon>Basidiomycota</taxon>
        <taxon>Pucciniomycotina</taxon>
        <taxon>Pucciniomycetes</taxon>
        <taxon>Pucciniales</taxon>
        <taxon>Pucciniaceae</taxon>
        <taxon>Puccinia</taxon>
    </lineage>
</organism>
<keyword evidence="5" id="KW-0539">Nucleus</keyword>
<proteinExistence type="inferred from homology"/>
<dbReference type="PANTHER" id="PTHR12945:SF0">
    <property type="entry name" value="TRNA (ADENINE(58)-N(1))-METHYLTRANSFERASE NON-CATALYTIC SUBUNIT TRM6"/>
    <property type="match status" value="1"/>
</dbReference>
<name>A0A2N5S7P7_9BASI</name>
<evidence type="ECO:0000256" key="1">
    <source>
        <dbReference type="ARBA" id="ARBA00004123"/>
    </source>
</evidence>
<evidence type="ECO:0000256" key="4">
    <source>
        <dbReference type="ARBA" id="ARBA00022694"/>
    </source>
</evidence>
<dbReference type="OrthoDB" id="10254665at2759"/>
<comment type="similarity">
    <text evidence="2">Belongs to the TRM6/GCD10 family.</text>
</comment>
<evidence type="ECO:0000256" key="6">
    <source>
        <dbReference type="ARBA" id="ARBA00032319"/>
    </source>
</evidence>
<sequence length="481" mass="53613">MSRTISRGDNLLLKLPSGQTRTIKNLAADSSISLGKFGKFNTNELLNLPFGLTFEILKDGKLALYDQTRLALEHNPMMENLNSFETIKGIANGISNVEDIEATNEMIKESDGAQKLTNQEIEELKKSGLSGREIILRQIQQHSAFELKSEFSKAKYIKRKEKKFLKMFTCIDPTIHNLSQYLFENHHFAVRGLRPDTLSQMLSLSNVRPGWKGIVIDDIGGLLVAAVLVRLGGQGRIFVINNADSPPDLHLLELFNMPQGMLAPMKALNWAQIEAEWTTPEIQELLSLHQDSPHPVAPPLHPTTTSSDILLDQPVPPSSTRPHKEPNNKSKSRKKFERVQELLAVRQEFLRGEFEGLIACSEYEPESIVTKLLDKLSSSSTVVIYSSHLRPLSDLQTLLKKSSLSLPAPASASPMVADANPKPNELGRKMRASKTEFIQITISEPWLRAYQVLVGRTHPEMNGTHHGGFIFSAIKVISSCS</sequence>
<dbReference type="STRING" id="200324.A0A2N5S7P7"/>
<feature type="region of interest" description="Disordered" evidence="7">
    <location>
        <begin position="291"/>
        <end position="335"/>
    </location>
</feature>
<accession>A0A2N5S7P7</accession>
<evidence type="ECO:0000256" key="7">
    <source>
        <dbReference type="SAM" id="MobiDB-lite"/>
    </source>
</evidence>
<evidence type="ECO:0000313" key="9">
    <source>
        <dbReference type="Proteomes" id="UP000235388"/>
    </source>
</evidence>
<reference evidence="8 9" key="1">
    <citation type="submission" date="2017-11" db="EMBL/GenBank/DDBJ databases">
        <title>De novo assembly and phasing of dikaryotic genomes from two isolates of Puccinia coronata f. sp. avenae, the causal agent of oat crown rust.</title>
        <authorList>
            <person name="Miller M.E."/>
            <person name="Zhang Y."/>
            <person name="Omidvar V."/>
            <person name="Sperschneider J."/>
            <person name="Schwessinger B."/>
            <person name="Raley C."/>
            <person name="Palmer J.M."/>
            <person name="Garnica D."/>
            <person name="Upadhyaya N."/>
            <person name="Rathjen J."/>
            <person name="Taylor J.M."/>
            <person name="Park R.F."/>
            <person name="Dodds P.N."/>
            <person name="Hirsch C.D."/>
            <person name="Kianian S.F."/>
            <person name="Figueroa M."/>
        </authorList>
    </citation>
    <scope>NUCLEOTIDE SEQUENCE [LARGE SCALE GENOMIC DNA]</scope>
    <source>
        <strain evidence="8">12NC29</strain>
    </source>
</reference>
<dbReference type="InterPro" id="IPR017423">
    <property type="entry name" value="TRM6"/>
</dbReference>